<evidence type="ECO:0000313" key="2">
    <source>
        <dbReference type="Proteomes" id="UP000027997"/>
    </source>
</evidence>
<organism evidence="1 2">
    <name type="scientific">Endozoicomonas elysicola</name>
    <dbReference type="NCBI Taxonomy" id="305900"/>
    <lineage>
        <taxon>Bacteria</taxon>
        <taxon>Pseudomonadati</taxon>
        <taxon>Pseudomonadota</taxon>
        <taxon>Gammaproteobacteria</taxon>
        <taxon>Oceanospirillales</taxon>
        <taxon>Endozoicomonadaceae</taxon>
        <taxon>Endozoicomonas</taxon>
    </lineage>
</organism>
<sequence>MVIQKAMMTHSEDTVTRLEESDTEKKVDLIRKNPIADLTNSQPVILMFELRIFLKKPHSLEAYSHLENLVDFL</sequence>
<reference evidence="1 2" key="1">
    <citation type="submission" date="2014-06" db="EMBL/GenBank/DDBJ databases">
        <title>Whole Genome Sequences of Three Symbiotic Endozoicomonas Bacteria.</title>
        <authorList>
            <person name="Neave M.J."/>
            <person name="Apprill A."/>
            <person name="Voolstra C.R."/>
        </authorList>
    </citation>
    <scope>NUCLEOTIDE SEQUENCE [LARGE SCALE GENOMIC DNA]</scope>
    <source>
        <strain evidence="1 2">DSM 22380</strain>
    </source>
</reference>
<dbReference type="Proteomes" id="UP000027997">
    <property type="component" value="Unassembled WGS sequence"/>
</dbReference>
<evidence type="ECO:0000313" key="1">
    <source>
        <dbReference type="EMBL" id="KEI72349.1"/>
    </source>
</evidence>
<proteinExistence type="predicted"/>
<comment type="caution">
    <text evidence="1">The sequence shown here is derived from an EMBL/GenBank/DDBJ whole genome shotgun (WGS) entry which is preliminary data.</text>
</comment>
<gene>
    <name evidence="1" type="ORF">GV64_17880</name>
</gene>
<protein>
    <submittedName>
        <fullName evidence="1">Uncharacterized protein</fullName>
    </submittedName>
</protein>
<accession>A0A081KDX3</accession>
<dbReference type="AlphaFoldDB" id="A0A081KDX3"/>
<name>A0A081KDX3_9GAMM</name>
<dbReference type="EMBL" id="JOJP01000001">
    <property type="protein sequence ID" value="KEI72349.1"/>
    <property type="molecule type" value="Genomic_DNA"/>
</dbReference>
<keyword evidence="2" id="KW-1185">Reference proteome</keyword>